<dbReference type="InterPro" id="IPR030616">
    <property type="entry name" value="Aur-like"/>
</dbReference>
<dbReference type="Pfam" id="PF00069">
    <property type="entry name" value="Pkinase"/>
    <property type="match status" value="1"/>
</dbReference>
<feature type="binding site" evidence="8">
    <location>
        <begin position="1290"/>
        <end position="1292"/>
    </location>
    <ligand>
        <name>ATP</name>
        <dbReference type="ChEBI" id="CHEBI:30616"/>
    </ligand>
</feature>
<dbReference type="VEuPathDB" id="PlasmoDB:PKNH_0833500"/>
<comment type="catalytic activity">
    <reaction evidence="11">
        <text>L-threonyl-[protein] + ATP = O-phospho-L-threonyl-[protein] + ADP + H(+)</text>
        <dbReference type="Rhea" id="RHEA:46608"/>
        <dbReference type="Rhea" id="RHEA-COMP:11060"/>
        <dbReference type="Rhea" id="RHEA-COMP:11605"/>
        <dbReference type="ChEBI" id="CHEBI:15378"/>
        <dbReference type="ChEBI" id="CHEBI:30013"/>
        <dbReference type="ChEBI" id="CHEBI:30616"/>
        <dbReference type="ChEBI" id="CHEBI:61977"/>
        <dbReference type="ChEBI" id="CHEBI:456216"/>
        <dbReference type="EC" id="2.7.11.1"/>
    </reaction>
</comment>
<feature type="compositionally biased region" description="Basic and acidic residues" evidence="12">
    <location>
        <begin position="803"/>
        <end position="815"/>
    </location>
</feature>
<keyword evidence="6 8" id="KW-0067">ATP-binding</keyword>
<evidence type="ECO:0000256" key="4">
    <source>
        <dbReference type="ARBA" id="ARBA00022741"/>
    </source>
</evidence>
<dbReference type="InterPro" id="IPR000719">
    <property type="entry name" value="Prot_kinase_dom"/>
</dbReference>
<feature type="compositionally biased region" description="Polar residues" evidence="12">
    <location>
        <begin position="827"/>
        <end position="838"/>
    </location>
</feature>
<feature type="compositionally biased region" description="Basic and acidic residues" evidence="12">
    <location>
        <begin position="1048"/>
        <end position="1061"/>
    </location>
</feature>
<evidence type="ECO:0000256" key="8">
    <source>
        <dbReference type="PIRSR" id="PIRSR630616-2"/>
    </source>
</evidence>
<feature type="cross-link" description="Glycyl lysine isopeptide (Lys-Gly) (interchain with G-Cter in SUMO2)" evidence="9">
    <location>
        <position position="1338"/>
    </location>
</feature>
<feature type="compositionally biased region" description="Basic and acidic residues" evidence="12">
    <location>
        <begin position="212"/>
        <end position="235"/>
    </location>
</feature>
<feature type="compositionally biased region" description="Basic residues" evidence="12">
    <location>
        <begin position="192"/>
        <end position="201"/>
    </location>
</feature>
<dbReference type="EC" id="2.7.11.1" evidence="11"/>
<evidence type="ECO:0000256" key="11">
    <source>
        <dbReference type="RuleBase" id="RU367134"/>
    </source>
</evidence>
<feature type="region of interest" description="Disordered" evidence="12">
    <location>
        <begin position="685"/>
        <end position="721"/>
    </location>
</feature>
<feature type="compositionally biased region" description="Basic and acidic residues" evidence="12">
    <location>
        <begin position="371"/>
        <end position="394"/>
    </location>
</feature>
<dbReference type="eggNOG" id="KOG0580">
    <property type="taxonomic scope" value="Eukaryota"/>
</dbReference>
<evidence type="ECO:0000256" key="10">
    <source>
        <dbReference type="PROSITE-ProRule" id="PRU10141"/>
    </source>
</evidence>
<evidence type="ECO:0000259" key="13">
    <source>
        <dbReference type="PROSITE" id="PS50011"/>
    </source>
</evidence>
<feature type="region of interest" description="Disordered" evidence="12">
    <location>
        <begin position="191"/>
        <end position="286"/>
    </location>
</feature>
<comment type="catalytic activity">
    <reaction evidence="11">
        <text>L-seryl-[protein] + ATP = O-phospho-L-seryl-[protein] + ADP + H(+)</text>
        <dbReference type="Rhea" id="RHEA:17989"/>
        <dbReference type="Rhea" id="RHEA-COMP:9863"/>
        <dbReference type="Rhea" id="RHEA-COMP:11604"/>
        <dbReference type="ChEBI" id="CHEBI:15378"/>
        <dbReference type="ChEBI" id="CHEBI:29999"/>
        <dbReference type="ChEBI" id="CHEBI:30616"/>
        <dbReference type="ChEBI" id="CHEBI:83421"/>
        <dbReference type="ChEBI" id="CHEBI:456216"/>
        <dbReference type="EC" id="2.7.11.1"/>
    </reaction>
</comment>
<feature type="compositionally biased region" description="Basic and acidic residues" evidence="12">
    <location>
        <begin position="686"/>
        <end position="695"/>
    </location>
</feature>
<dbReference type="InterPro" id="IPR011009">
    <property type="entry name" value="Kinase-like_dom_sf"/>
</dbReference>
<keyword evidence="3 11" id="KW-0808">Transferase</keyword>
<dbReference type="InterPro" id="IPR017441">
    <property type="entry name" value="Protein_kinase_ATP_BS"/>
</dbReference>
<evidence type="ECO:0000256" key="7">
    <source>
        <dbReference type="PIRSR" id="PIRSR630616-1"/>
    </source>
</evidence>
<feature type="compositionally biased region" description="Basic and acidic residues" evidence="12">
    <location>
        <begin position="710"/>
        <end position="719"/>
    </location>
</feature>
<dbReference type="EMBL" id="NETL01000024">
    <property type="protein sequence ID" value="OTN65975.1"/>
    <property type="molecule type" value="Genomic_DNA"/>
</dbReference>
<keyword evidence="2 11" id="KW-0723">Serine/threonine-protein kinase</keyword>
<evidence type="ECO:0000313" key="14">
    <source>
        <dbReference type="EMBL" id="OTN65975.1"/>
    </source>
</evidence>
<dbReference type="GO" id="GO:0004674">
    <property type="term" value="F:protein serine/threonine kinase activity"/>
    <property type="evidence" value="ECO:0007669"/>
    <property type="project" value="UniProtKB-KW"/>
</dbReference>
<accession>A0A1Y3DRG2</accession>
<comment type="subunit">
    <text evidence="1">Monomer.</text>
</comment>
<evidence type="ECO:0000256" key="9">
    <source>
        <dbReference type="PIRSR" id="PIRSR630616-3"/>
    </source>
</evidence>
<proteinExistence type="inferred from homology"/>
<dbReference type="PROSITE" id="PS50011">
    <property type="entry name" value="PROTEIN_KINASE_DOM"/>
    <property type="match status" value="1"/>
</dbReference>
<feature type="compositionally biased region" description="Basic and acidic residues" evidence="12">
    <location>
        <begin position="994"/>
        <end position="1007"/>
    </location>
</feature>
<comment type="caution">
    <text evidence="14">The sequence shown here is derived from an EMBL/GenBank/DDBJ whole genome shotgun (WGS) entry which is preliminary data.</text>
</comment>
<dbReference type="Gene3D" id="1.10.510.10">
    <property type="entry name" value="Transferase(Phosphotransferase) domain 1"/>
    <property type="match status" value="1"/>
</dbReference>
<name>A0A1Y3DRG2_PLAKN</name>
<protein>
    <recommendedName>
        <fullName evidence="11">Aurora kinase</fullName>
        <ecNumber evidence="11">2.7.11.1</ecNumber>
    </recommendedName>
</protein>
<dbReference type="VEuPathDB" id="PlasmoDB:PKNOH_S100062200"/>
<dbReference type="OrthoDB" id="377346at2759"/>
<evidence type="ECO:0000256" key="3">
    <source>
        <dbReference type="ARBA" id="ARBA00022679"/>
    </source>
</evidence>
<feature type="compositionally biased region" description="Gly residues" evidence="12">
    <location>
        <begin position="1082"/>
        <end position="1091"/>
    </location>
</feature>
<dbReference type="SMART" id="SM00220">
    <property type="entry name" value="S_TKc"/>
    <property type="match status" value="1"/>
</dbReference>
<gene>
    <name evidence="14" type="primary">ARK2</name>
    <name evidence="14" type="ORF">PKNOH_S100062200</name>
</gene>
<feature type="active site" description="Proton acceptor" evidence="7">
    <location>
        <position position="1336"/>
    </location>
</feature>
<sequence>MNRHRPMNDHVNINNKRFHDDGTTKRRNRNTHSEQPHQVDKSHNERKINSAQTVMYSSRTLGGKNPQCEEVDTTTKRANLLSAQRQLHNISSKTEKEKREIKRDLLLRRGDYYSQGTKTTHIRSPEFCDEKFKRENRLNCSGRKTEPSSTIRTQLTHRRDVLVRSNKNNNISCDSVCKRKVDWDDELENKKLKPSHSHGKSGHVIGSAISFDKVENTEVHKRGEEAEDPRRRGTGEDAYFSSIGRKLPIGEQKRRNELSGGNLGMNRSGEEKERMRPCVSGKTSEGTSLVIEERRGESFSFASCVNDKVEDGPLNARSRGEHLLGVHIKPGQHISHGSYVEVMNDDGNPSLGTIPKSAPANNEEVDGSIGYKERGGMEEKDVSGGHTDQREDPLNRNIPISVMKKGEEEEKYIHSKDDSCFFRKKSMDKERIDKIALDIVNRWNVQSTSPAGREDTNKALPSGGNIQEGNIKGFNDTQLLFNEIKNSYKERVSDDSQKNRPMKKPPEDESSHLLQRRGELSTRNFSDDAVVEEVRKTYKSDKLTRDIVLNEESRFHSNEDTDMVKKNVMVHEVNASVSAVPIVHSCSNIQREEAPPPNRRFAAHTLSSNSKNIKTIKVDFKEAQKKGVPDSQRGSAVTRGGATTQLIKKKNKGIIQNEGEGKNTTFLFHQRDKDISGLTFTRGISKRTDGKDASDGLRTPSGHPAARSALPKDEKDKSGKTIQMRKMYGHFRLNRGMATHGRNTPEVGDSITGRISGHPGRPRREAKTNTMEGLSTLPSRTNLVLGDEEKIKRDNALGGNKGIHSDNSGHSRNEPSSRALHARTTDIDNNNRGSYSSVKTSRTLLSIASSSSLRGAKVSSSEKGKKIMAKVYRQGSRIGRGEEEKKTGITKRNNDNRSHGERIDIADSMSKSSENAIGRGRELSGRRALVHVSKCRDNAPEKSTNQADGANKGSSHDIESKRNVEKKLIKDESPRCNLTHFSNSKKGTKNSHLNYKDPISEEMERHRMDQKKKKNVKSNSIPPGNMNKGGKSNNSKNIFSGRQYECSGKGDDGEAKNRTESRASTYRKRSDSYDERVKHPKGGGSTSGGIGCSHDEGRRSFEKETMSDKSRRQESISSSSQRERKEMSYFEWLAKEKKKKEEGMNPGEVTVVGDGASTQGGSVDADATACEVGKKNPLSDALQEENYHLMLQPLSAFNLKQNERNFEQEDFIVDKNPIGNGRTGLVFKAIIKKENEYVALKVMAKDTIASLNIERQVLKEIIIQASLNHKNILQLIAYFEDRTRLFLILELANGGSIRNKMKSDAQPFLEEQVALYVYQIADALSYLHKFNIIHRDLKPDNILLHHTDEYQGDHIYKYGVIKIADFGFSCQLKNKRQKRSTFCGTVDYMPPEIINQIPYDCNVDLWCLGIVIFELLVGFPPFTDDTQERIFSQIKELNFHFPKAISLQARDLILKLCSRTSDERISAEEVKTHPWVKQFL</sequence>
<dbReference type="SUPFAM" id="SSF56112">
    <property type="entry name" value="Protein kinase-like (PK-like)"/>
    <property type="match status" value="1"/>
</dbReference>
<feature type="compositionally biased region" description="Basic and acidic residues" evidence="12">
    <location>
        <begin position="1068"/>
        <end position="1077"/>
    </location>
</feature>
<dbReference type="InterPro" id="IPR008271">
    <property type="entry name" value="Ser/Thr_kinase_AS"/>
</dbReference>
<feature type="region of interest" description="Disordered" evidence="12">
    <location>
        <begin position="447"/>
        <end position="471"/>
    </location>
</feature>
<organism evidence="14 15">
    <name type="scientific">Plasmodium knowlesi</name>
    <dbReference type="NCBI Taxonomy" id="5850"/>
    <lineage>
        <taxon>Eukaryota</taxon>
        <taxon>Sar</taxon>
        <taxon>Alveolata</taxon>
        <taxon>Apicomplexa</taxon>
        <taxon>Aconoidasida</taxon>
        <taxon>Haemosporida</taxon>
        <taxon>Plasmodiidae</taxon>
        <taxon>Plasmodium</taxon>
        <taxon>Plasmodium (Plasmodium)</taxon>
    </lineage>
</organism>
<dbReference type="PROSITE" id="PS00108">
    <property type="entry name" value="PROTEIN_KINASE_ST"/>
    <property type="match status" value="1"/>
</dbReference>
<feature type="region of interest" description="Disordered" evidence="12">
    <location>
        <begin position="353"/>
        <end position="396"/>
    </location>
</feature>
<dbReference type="PROSITE" id="PS00107">
    <property type="entry name" value="PROTEIN_KINASE_ATP"/>
    <property type="match status" value="1"/>
</dbReference>
<dbReference type="GO" id="GO:0005524">
    <property type="term" value="F:ATP binding"/>
    <property type="evidence" value="ECO:0007669"/>
    <property type="project" value="UniProtKB-UniRule"/>
</dbReference>
<feature type="region of interest" description="Disordered" evidence="12">
    <location>
        <begin position="736"/>
        <end position="774"/>
    </location>
</feature>
<dbReference type="FunFam" id="3.30.200.20:FF:000042">
    <property type="entry name" value="Aurora kinase A"/>
    <property type="match status" value="1"/>
</dbReference>
<feature type="compositionally biased region" description="Basic and acidic residues" evidence="12">
    <location>
        <begin position="1093"/>
        <end position="1114"/>
    </location>
</feature>
<evidence type="ECO:0000256" key="6">
    <source>
        <dbReference type="ARBA" id="ARBA00022840"/>
    </source>
</evidence>
<feature type="region of interest" description="Disordered" evidence="12">
    <location>
        <begin position="876"/>
        <end position="899"/>
    </location>
</feature>
<keyword evidence="4 8" id="KW-0547">Nucleotide-binding</keyword>
<comment type="similarity">
    <text evidence="11">Belongs to the protein kinase superfamily. Ser/Thr protein kinase family. Aurora subfamily.</text>
</comment>
<evidence type="ECO:0000256" key="2">
    <source>
        <dbReference type="ARBA" id="ARBA00022527"/>
    </source>
</evidence>
<feature type="binding site" evidence="8 10">
    <location>
        <position position="1241"/>
    </location>
    <ligand>
        <name>ATP</name>
        <dbReference type="ChEBI" id="CHEBI:30616"/>
    </ligand>
</feature>
<feature type="binding site" evidence="8">
    <location>
        <position position="1365"/>
    </location>
    <ligand>
        <name>ATP</name>
        <dbReference type="ChEBI" id="CHEBI:30616"/>
    </ligand>
</feature>
<dbReference type="CDD" id="cd14007">
    <property type="entry name" value="STKc_Aurora"/>
    <property type="match status" value="1"/>
</dbReference>
<feature type="compositionally biased region" description="Polar residues" evidence="12">
    <location>
        <begin position="979"/>
        <end position="993"/>
    </location>
</feature>
<dbReference type="FunFam" id="1.10.510.10:FF:000571">
    <property type="entry name" value="Maternal embryonic leucine zipper kinase"/>
    <property type="match status" value="1"/>
</dbReference>
<keyword evidence="5 11" id="KW-0418">Kinase</keyword>
<evidence type="ECO:0000256" key="12">
    <source>
        <dbReference type="SAM" id="MobiDB-lite"/>
    </source>
</evidence>
<feature type="compositionally biased region" description="Basic and acidic residues" evidence="12">
    <location>
        <begin position="879"/>
        <end position="899"/>
    </location>
</feature>
<feature type="binding site" evidence="8">
    <location>
        <position position="1222"/>
    </location>
    <ligand>
        <name>ATP</name>
        <dbReference type="ChEBI" id="CHEBI:30616"/>
    </ligand>
</feature>
<feature type="compositionally biased region" description="Low complexity" evidence="12">
    <location>
        <begin position="1024"/>
        <end position="1037"/>
    </location>
</feature>
<evidence type="ECO:0000313" key="15">
    <source>
        <dbReference type="Proteomes" id="UP000195012"/>
    </source>
</evidence>
<feature type="domain" description="Protein kinase" evidence="13">
    <location>
        <begin position="1212"/>
        <end position="1476"/>
    </location>
</feature>
<feature type="compositionally biased region" description="Basic and acidic residues" evidence="12">
    <location>
        <begin position="954"/>
        <end position="974"/>
    </location>
</feature>
<feature type="region of interest" description="Disordered" evidence="12">
    <location>
        <begin position="1"/>
        <end position="49"/>
    </location>
</feature>
<feature type="compositionally biased region" description="Basic and acidic residues" evidence="12">
    <location>
        <begin position="31"/>
        <end position="48"/>
    </location>
</feature>
<evidence type="ECO:0000256" key="5">
    <source>
        <dbReference type="ARBA" id="ARBA00022777"/>
    </source>
</evidence>
<dbReference type="PANTHER" id="PTHR24350">
    <property type="entry name" value="SERINE/THREONINE-PROTEIN KINASE IAL-RELATED"/>
    <property type="match status" value="1"/>
</dbReference>
<feature type="compositionally biased region" description="Basic and acidic residues" evidence="12">
    <location>
        <begin position="489"/>
        <end position="520"/>
    </location>
</feature>
<dbReference type="Proteomes" id="UP000195012">
    <property type="component" value="Unassembled WGS sequence"/>
</dbReference>
<feature type="region of interest" description="Disordered" evidence="12">
    <location>
        <begin position="788"/>
        <end position="838"/>
    </location>
</feature>
<reference evidence="14 15" key="1">
    <citation type="submission" date="2017-05" db="EMBL/GenBank/DDBJ databases">
        <title>PacBio assembly of a Plasmodium knowlesi genome sequence with Hi-C correction and manual annotation of the SICAvar gene family.</title>
        <authorList>
            <person name="Lapp S.A."/>
            <person name="Geraldo J.A."/>
            <person name="Chien J.-T."/>
            <person name="Ay F."/>
            <person name="Pakala S.B."/>
            <person name="Batugedara G."/>
            <person name="Humphrey J.C."/>
            <person name="Debarry J.D."/>
            <person name="Le Roch K.G."/>
            <person name="Galinski M.R."/>
            <person name="Kissinger J.C."/>
        </authorList>
    </citation>
    <scope>NUCLEOTIDE SEQUENCE [LARGE SCALE GENOMIC DNA]</scope>
    <source>
        <strain evidence="15">Malayan Strain Pk1 (A+)</strain>
    </source>
</reference>
<dbReference type="VEuPathDB" id="PlasmoDB:PKA1H_080038800"/>
<evidence type="ECO:0000256" key="1">
    <source>
        <dbReference type="ARBA" id="ARBA00011245"/>
    </source>
</evidence>
<feature type="region of interest" description="Disordered" evidence="12">
    <location>
        <begin position="935"/>
        <end position="1125"/>
    </location>
</feature>
<feature type="region of interest" description="Disordered" evidence="12">
    <location>
        <begin position="489"/>
        <end position="521"/>
    </location>
</feature>
<feature type="region of interest" description="Disordered" evidence="12">
    <location>
        <begin position="906"/>
        <end position="925"/>
    </location>
</feature>